<dbReference type="Gramene" id="Kaladp0047s0112.1.v1.1">
    <property type="protein sequence ID" value="Kaladp0047s0112.1.v1.1.CDS.1"/>
    <property type="gene ID" value="Kaladp0047s0112.v1.1"/>
</dbReference>
<protein>
    <recommendedName>
        <fullName evidence="4">Secreted protein</fullName>
    </recommendedName>
</protein>
<feature type="chain" id="PRO_5029893215" description="Secreted protein" evidence="1">
    <location>
        <begin position="22"/>
        <end position="87"/>
    </location>
</feature>
<accession>A0A7N0TXG3</accession>
<proteinExistence type="predicted"/>
<reference evidence="2" key="1">
    <citation type="submission" date="2021-01" db="UniProtKB">
        <authorList>
            <consortium name="EnsemblPlants"/>
        </authorList>
    </citation>
    <scope>IDENTIFICATION</scope>
</reference>
<evidence type="ECO:0000256" key="1">
    <source>
        <dbReference type="SAM" id="SignalP"/>
    </source>
</evidence>
<keyword evidence="1" id="KW-0732">Signal</keyword>
<keyword evidence="3" id="KW-1185">Reference proteome</keyword>
<dbReference type="OMA" id="YAITFRT"/>
<feature type="signal peptide" evidence="1">
    <location>
        <begin position="1"/>
        <end position="21"/>
    </location>
</feature>
<evidence type="ECO:0000313" key="3">
    <source>
        <dbReference type="Proteomes" id="UP000594263"/>
    </source>
</evidence>
<sequence length="87" mass="9822">MAFWCMSFPLLYAITFRTSFSTPSLFTSESISIPTPHLLQENQQFVCCSAKNGQHIIGTPALILSIVEFHPQCVRNPPTDGWLRTCF</sequence>
<dbReference type="EnsemblPlants" id="Kaladp0047s0112.1.v1.1">
    <property type="protein sequence ID" value="Kaladp0047s0112.1.v1.1.CDS.1"/>
    <property type="gene ID" value="Kaladp0047s0112.v1.1"/>
</dbReference>
<evidence type="ECO:0008006" key="4">
    <source>
        <dbReference type="Google" id="ProtNLM"/>
    </source>
</evidence>
<evidence type="ECO:0000313" key="2">
    <source>
        <dbReference type="EnsemblPlants" id="Kaladp0047s0112.1.v1.1.CDS.1"/>
    </source>
</evidence>
<dbReference type="Proteomes" id="UP000594263">
    <property type="component" value="Unplaced"/>
</dbReference>
<organism evidence="2 3">
    <name type="scientific">Kalanchoe fedtschenkoi</name>
    <name type="common">Lavender scallops</name>
    <name type="synonym">South American air plant</name>
    <dbReference type="NCBI Taxonomy" id="63787"/>
    <lineage>
        <taxon>Eukaryota</taxon>
        <taxon>Viridiplantae</taxon>
        <taxon>Streptophyta</taxon>
        <taxon>Embryophyta</taxon>
        <taxon>Tracheophyta</taxon>
        <taxon>Spermatophyta</taxon>
        <taxon>Magnoliopsida</taxon>
        <taxon>eudicotyledons</taxon>
        <taxon>Gunneridae</taxon>
        <taxon>Pentapetalae</taxon>
        <taxon>Saxifragales</taxon>
        <taxon>Crassulaceae</taxon>
        <taxon>Kalanchoe</taxon>
    </lineage>
</organism>
<dbReference type="AlphaFoldDB" id="A0A7N0TXG3"/>
<name>A0A7N0TXG3_KALFE</name>